<accession>A0ABU9DSK0</accession>
<gene>
    <name evidence="2" type="ORF">WMW72_25190</name>
</gene>
<keyword evidence="2" id="KW-0808">Transferase</keyword>
<feature type="domain" description="Ribosomal RNA large subunit methyltransferase K/L-like methyltransferase" evidence="1">
    <location>
        <begin position="159"/>
        <end position="253"/>
    </location>
</feature>
<dbReference type="CDD" id="cd02440">
    <property type="entry name" value="AdoMet_MTases"/>
    <property type="match status" value="1"/>
</dbReference>
<dbReference type="Pfam" id="PF01170">
    <property type="entry name" value="UPF0020"/>
    <property type="match status" value="1"/>
</dbReference>
<dbReference type="Gene3D" id="3.40.50.150">
    <property type="entry name" value="Vaccinia Virus protein VP39"/>
    <property type="match status" value="1"/>
</dbReference>
<evidence type="ECO:0000313" key="3">
    <source>
        <dbReference type="Proteomes" id="UP001469365"/>
    </source>
</evidence>
<reference evidence="2 3" key="1">
    <citation type="submission" date="2024-04" db="EMBL/GenBank/DDBJ databases">
        <title>draft genome sequnece of Paenibacillus filicis.</title>
        <authorList>
            <person name="Kim D.-U."/>
        </authorList>
    </citation>
    <scope>NUCLEOTIDE SEQUENCE [LARGE SCALE GENOMIC DNA]</scope>
    <source>
        <strain evidence="2 3">KACC14197</strain>
    </source>
</reference>
<name>A0ABU9DSK0_9BACL</name>
<dbReference type="InterPro" id="IPR029063">
    <property type="entry name" value="SAM-dependent_MTases_sf"/>
</dbReference>
<dbReference type="SUPFAM" id="SSF53335">
    <property type="entry name" value="S-adenosyl-L-methionine-dependent methyltransferases"/>
    <property type="match status" value="1"/>
</dbReference>
<evidence type="ECO:0000259" key="1">
    <source>
        <dbReference type="Pfam" id="PF01170"/>
    </source>
</evidence>
<comment type="caution">
    <text evidence="2">The sequence shown here is derived from an EMBL/GenBank/DDBJ whole genome shotgun (WGS) entry which is preliminary data.</text>
</comment>
<proteinExistence type="predicted"/>
<keyword evidence="2" id="KW-0489">Methyltransferase</keyword>
<protein>
    <submittedName>
        <fullName evidence="2">RNA methyltransferase</fullName>
    </submittedName>
</protein>
<keyword evidence="3" id="KW-1185">Reference proteome</keyword>
<dbReference type="GO" id="GO:0032259">
    <property type="term" value="P:methylation"/>
    <property type="evidence" value="ECO:0007669"/>
    <property type="project" value="UniProtKB-KW"/>
</dbReference>
<dbReference type="PANTHER" id="PTHR14911:SF13">
    <property type="entry name" value="TRNA (GUANINE(6)-N2)-METHYLTRANSFERASE THUMP3"/>
    <property type="match status" value="1"/>
</dbReference>
<evidence type="ECO:0000313" key="2">
    <source>
        <dbReference type="EMBL" id="MEK8131206.1"/>
    </source>
</evidence>
<sequence length="316" mass="34730">MMDQETLYVYTYAFHEDEAELCGLEQRTWFGGVGSGTGGAAAWLESGLQIDPSRSPFMKQRLRVRFEAAGIEGIAKQAAHMHVDVASFKVVFVPADDGLDYDQRRAMERLVGACIRSRAEMRSPDVRFGIAKVSGRWVFGELEDQQAVWLQHKDKPKPYSTALSTRVARAIANIAVPHPEGVRAVDPCCGIGTVVIEALSMGIAMEAFDKNPLAVLGARENLRYFGYPNEVGIRDIRDLVGPYDAAVLDLPYNLCSKLSEADQLELLASARRLASRVVVVAIDPIGEQFSKAGLRPVDGCQIRKGSFCRYVTVCEA</sequence>
<dbReference type="RefSeq" id="WP_341418334.1">
    <property type="nucleotide sequence ID" value="NZ_JBBPCC010000019.1"/>
</dbReference>
<organism evidence="2 3">
    <name type="scientific">Paenibacillus filicis</name>
    <dbReference type="NCBI Taxonomy" id="669464"/>
    <lineage>
        <taxon>Bacteria</taxon>
        <taxon>Bacillati</taxon>
        <taxon>Bacillota</taxon>
        <taxon>Bacilli</taxon>
        <taxon>Bacillales</taxon>
        <taxon>Paenibacillaceae</taxon>
        <taxon>Paenibacillus</taxon>
    </lineage>
</organism>
<dbReference type="Proteomes" id="UP001469365">
    <property type="component" value="Unassembled WGS sequence"/>
</dbReference>
<dbReference type="PANTHER" id="PTHR14911">
    <property type="entry name" value="THUMP DOMAIN-CONTAINING"/>
    <property type="match status" value="1"/>
</dbReference>
<dbReference type="InterPro" id="IPR000241">
    <property type="entry name" value="RlmKL-like_Mtase"/>
</dbReference>
<dbReference type="EMBL" id="JBBPCC010000019">
    <property type="protein sequence ID" value="MEK8131206.1"/>
    <property type="molecule type" value="Genomic_DNA"/>
</dbReference>
<dbReference type="GO" id="GO:0008168">
    <property type="term" value="F:methyltransferase activity"/>
    <property type="evidence" value="ECO:0007669"/>
    <property type="project" value="UniProtKB-KW"/>
</dbReference>